<evidence type="ECO:0000313" key="1">
    <source>
        <dbReference type="EMBL" id="KAG7451936.1"/>
    </source>
</evidence>
<dbReference type="Proteomes" id="UP000812287">
    <property type="component" value="Unassembled WGS sequence"/>
</dbReference>
<reference evidence="1" key="1">
    <citation type="submission" date="2020-11" db="EMBL/GenBank/DDBJ databases">
        <title>Adaptations for nitrogen fixation in a non-lichenized fungal sporocarp promotes dispersal by wood-feeding termites.</title>
        <authorList>
            <consortium name="DOE Joint Genome Institute"/>
            <person name="Koch R.A."/>
            <person name="Yoon G."/>
            <person name="Arayal U."/>
            <person name="Lail K."/>
            <person name="Amirebrahimi M."/>
            <person name="Labutti K."/>
            <person name="Lipzen A."/>
            <person name="Riley R."/>
            <person name="Barry K."/>
            <person name="Henrissat B."/>
            <person name="Grigoriev I.V."/>
            <person name="Herr J.R."/>
            <person name="Aime M.C."/>
        </authorList>
    </citation>
    <scope>NUCLEOTIDE SEQUENCE</scope>
    <source>
        <strain evidence="1">MCA 3950</strain>
    </source>
</reference>
<accession>A0A9P7W245</accession>
<evidence type="ECO:0000313" key="2">
    <source>
        <dbReference type="Proteomes" id="UP000812287"/>
    </source>
</evidence>
<proteinExistence type="predicted"/>
<keyword evidence="2" id="KW-1185">Reference proteome</keyword>
<dbReference type="InterPro" id="IPR011990">
    <property type="entry name" value="TPR-like_helical_dom_sf"/>
</dbReference>
<sequence>MPEDIANRLKEEGDALNSIRLWSSTQRQSKLTDPMPSCGRTEALATELDPTYYKAWARLAIAKNALQEYLPSALAWQRALDTLPTENLTPMQGQQRQEYQSDSKKPLTACIERPAMAIEASGNTRSSVWILHEAYEEFAEGVRIMKGVTVDEGGGLQHLSNGPVREDRIFHLEKESLWISAYNRLGTLERERHNPRLAAGPDYVKREAPSRLAEKGWEVVRPDVDLTIRSVSILVFEPRPTVVSKVLDSSGRCLEVLEWGQDLWKEVPTSVRGEVSEETFIRGLRNLYLESILVSFGLDRRDTMLVEKLTAEADILLRSLEADSGARDDVDPGFKLSFYDYCRGNAYACKAFVHSDLAKRGLSVEENNQLAGEYYL</sequence>
<name>A0A9P7W245_9AGAR</name>
<dbReference type="Gene3D" id="1.25.40.10">
    <property type="entry name" value="Tetratricopeptide repeat domain"/>
    <property type="match status" value="1"/>
</dbReference>
<dbReference type="OrthoDB" id="2423701at2759"/>
<organism evidence="1 2">
    <name type="scientific">Guyanagaster necrorhizus</name>
    <dbReference type="NCBI Taxonomy" id="856835"/>
    <lineage>
        <taxon>Eukaryota</taxon>
        <taxon>Fungi</taxon>
        <taxon>Dikarya</taxon>
        <taxon>Basidiomycota</taxon>
        <taxon>Agaricomycotina</taxon>
        <taxon>Agaricomycetes</taxon>
        <taxon>Agaricomycetidae</taxon>
        <taxon>Agaricales</taxon>
        <taxon>Marasmiineae</taxon>
        <taxon>Physalacriaceae</taxon>
        <taxon>Guyanagaster</taxon>
    </lineage>
</organism>
<gene>
    <name evidence="1" type="ORF">BT62DRAFT_999683</name>
</gene>
<dbReference type="EMBL" id="MU250524">
    <property type="protein sequence ID" value="KAG7451936.1"/>
    <property type="molecule type" value="Genomic_DNA"/>
</dbReference>
<comment type="caution">
    <text evidence="1">The sequence shown here is derived from an EMBL/GenBank/DDBJ whole genome shotgun (WGS) entry which is preliminary data.</text>
</comment>
<protein>
    <submittedName>
        <fullName evidence="1">Uncharacterized protein</fullName>
    </submittedName>
</protein>
<dbReference type="GeneID" id="66113136"/>
<dbReference type="AlphaFoldDB" id="A0A9P7W245"/>
<dbReference type="RefSeq" id="XP_043045436.1">
    <property type="nucleotide sequence ID" value="XM_043190839.1"/>
</dbReference>